<keyword evidence="2" id="KW-1185">Reference proteome</keyword>
<accession>A0A1E4S3V7</accession>
<organism evidence="1 2">
    <name type="scientific">Cyberlindnera jadinii (strain ATCC 18201 / CBS 1600 / BCRC 20928 / JCM 3617 / NBRC 0987 / NRRL Y-1542)</name>
    <name type="common">Torula yeast</name>
    <name type="synonym">Candida utilis</name>
    <dbReference type="NCBI Taxonomy" id="983966"/>
    <lineage>
        <taxon>Eukaryota</taxon>
        <taxon>Fungi</taxon>
        <taxon>Dikarya</taxon>
        <taxon>Ascomycota</taxon>
        <taxon>Saccharomycotina</taxon>
        <taxon>Saccharomycetes</taxon>
        <taxon>Phaffomycetales</taxon>
        <taxon>Phaffomycetaceae</taxon>
        <taxon>Cyberlindnera</taxon>
    </lineage>
</organism>
<dbReference type="Proteomes" id="UP000094389">
    <property type="component" value="Unassembled WGS sequence"/>
</dbReference>
<evidence type="ECO:0000313" key="2">
    <source>
        <dbReference type="Proteomes" id="UP000094389"/>
    </source>
</evidence>
<dbReference type="AlphaFoldDB" id="A0A1E4S3V7"/>
<reference evidence="1 2" key="1">
    <citation type="journal article" date="2016" name="Proc. Natl. Acad. Sci. U.S.A.">
        <title>Comparative genomics of biotechnologically important yeasts.</title>
        <authorList>
            <person name="Riley R."/>
            <person name="Haridas S."/>
            <person name="Wolfe K.H."/>
            <person name="Lopes M.R."/>
            <person name="Hittinger C.T."/>
            <person name="Goeker M."/>
            <person name="Salamov A.A."/>
            <person name="Wisecaver J.H."/>
            <person name="Long T.M."/>
            <person name="Calvey C.H."/>
            <person name="Aerts A.L."/>
            <person name="Barry K.W."/>
            <person name="Choi C."/>
            <person name="Clum A."/>
            <person name="Coughlan A.Y."/>
            <person name="Deshpande S."/>
            <person name="Douglass A.P."/>
            <person name="Hanson S.J."/>
            <person name="Klenk H.-P."/>
            <person name="LaButti K.M."/>
            <person name="Lapidus A."/>
            <person name="Lindquist E.A."/>
            <person name="Lipzen A.M."/>
            <person name="Meier-Kolthoff J.P."/>
            <person name="Ohm R.A."/>
            <person name="Otillar R.P."/>
            <person name="Pangilinan J.L."/>
            <person name="Peng Y."/>
            <person name="Rokas A."/>
            <person name="Rosa C.A."/>
            <person name="Scheuner C."/>
            <person name="Sibirny A.A."/>
            <person name="Slot J.C."/>
            <person name="Stielow J.B."/>
            <person name="Sun H."/>
            <person name="Kurtzman C.P."/>
            <person name="Blackwell M."/>
            <person name="Grigoriev I.V."/>
            <person name="Jeffries T.W."/>
        </authorList>
    </citation>
    <scope>NUCLEOTIDE SEQUENCE [LARGE SCALE GENOMIC DNA]</scope>
    <source>
        <strain evidence="2">ATCC 18201 / CBS 1600 / BCRC 20928 / JCM 3617 / NBRC 0987 / NRRL Y-1542</strain>
    </source>
</reference>
<name>A0A1E4S3V7_CYBJN</name>
<protein>
    <submittedName>
        <fullName evidence="1">Uncharacterized protein</fullName>
    </submittedName>
</protein>
<dbReference type="RefSeq" id="XP_020071220.1">
    <property type="nucleotide sequence ID" value="XM_020217877.1"/>
</dbReference>
<evidence type="ECO:0000313" key="1">
    <source>
        <dbReference type="EMBL" id="ODV74181.1"/>
    </source>
</evidence>
<dbReference type="GeneID" id="30992273"/>
<dbReference type="EMBL" id="KV453928">
    <property type="protein sequence ID" value="ODV74181.1"/>
    <property type="molecule type" value="Genomic_DNA"/>
</dbReference>
<proteinExistence type="predicted"/>
<sequence>MLSPRSQADQTVIQQHHQVHQQYHQVPQQFFIFQHQASSPSSTHCLVSLYNRHMAKYSHNNRTTTTPPRTLRSIVTARTLFRLVVRSSLMGIINDNCRQTVTIHRLLFQPMWLSSSHWDLATVSPRIQAPLASSSSSNNNHSHSHMLHSYNLYNLFRLSEVHSC</sequence>
<gene>
    <name evidence="1" type="ORF">CYBJADRAFT_70251</name>
</gene>